<evidence type="ECO:0000256" key="1">
    <source>
        <dbReference type="SAM" id="MobiDB-lite"/>
    </source>
</evidence>
<dbReference type="PATRIC" id="fig|1398.22.peg.2254"/>
<protein>
    <submittedName>
        <fullName evidence="2">Uncharacterized protein</fullName>
    </submittedName>
</protein>
<reference evidence="3" key="1">
    <citation type="submission" date="2016-01" db="EMBL/GenBank/DDBJ databases">
        <authorList>
            <person name="Mitreva M."/>
            <person name="Pepin K.H."/>
            <person name="Mihindukulasuriya K.A."/>
            <person name="Fulton R."/>
            <person name="Fronick C."/>
            <person name="O'Laughlin M."/>
            <person name="Miner T."/>
            <person name="Herter B."/>
            <person name="Rosa B.A."/>
            <person name="Cordes M."/>
            <person name="Tomlinson C."/>
            <person name="Wollam A."/>
            <person name="Palsikar V.B."/>
            <person name="Mardis E.R."/>
            <person name="Wilson R.K."/>
        </authorList>
    </citation>
    <scope>NUCLEOTIDE SEQUENCE [LARGE SCALE GENOMIC DNA]</scope>
    <source>
        <strain evidence="3">GED7749B</strain>
    </source>
</reference>
<evidence type="ECO:0000313" key="2">
    <source>
        <dbReference type="EMBL" id="KWZ80652.1"/>
    </source>
</evidence>
<feature type="region of interest" description="Disordered" evidence="1">
    <location>
        <begin position="24"/>
        <end position="48"/>
    </location>
</feature>
<proteinExistence type="predicted"/>
<dbReference type="Proteomes" id="UP000070376">
    <property type="component" value="Unassembled WGS sequence"/>
</dbReference>
<accession>A0A133KMB2</accession>
<name>A0A133KMB2_HEYCO</name>
<gene>
    <name evidence="2" type="ORF">HMPREF3213_02248</name>
</gene>
<dbReference type="AlphaFoldDB" id="A0A133KMB2"/>
<evidence type="ECO:0000313" key="3">
    <source>
        <dbReference type="Proteomes" id="UP000070376"/>
    </source>
</evidence>
<comment type="caution">
    <text evidence="2">The sequence shown here is derived from an EMBL/GenBank/DDBJ whole genome shotgun (WGS) entry which is preliminary data.</text>
</comment>
<organism evidence="2 3">
    <name type="scientific">Heyndrickxia coagulans</name>
    <name type="common">Weizmannia coagulans</name>
    <dbReference type="NCBI Taxonomy" id="1398"/>
    <lineage>
        <taxon>Bacteria</taxon>
        <taxon>Bacillati</taxon>
        <taxon>Bacillota</taxon>
        <taxon>Bacilli</taxon>
        <taxon>Bacillales</taxon>
        <taxon>Bacillaceae</taxon>
        <taxon>Heyndrickxia</taxon>
    </lineage>
</organism>
<dbReference type="EMBL" id="LRPN01000089">
    <property type="protein sequence ID" value="KWZ80652.1"/>
    <property type="molecule type" value="Genomic_DNA"/>
</dbReference>
<sequence>MSIFIFAKSVSMLKQKSADEDVDMQKRAGCCSPPVLPGKRGPASRPAP</sequence>